<keyword evidence="2" id="KW-0808">Transferase</keyword>
<dbReference type="Pfam" id="PF00155">
    <property type="entry name" value="Aminotran_1_2"/>
    <property type="match status" value="1"/>
</dbReference>
<comment type="caution">
    <text evidence="2">The sequence shown here is derived from an EMBL/GenBank/DDBJ whole genome shotgun (WGS) entry which is preliminary data.</text>
</comment>
<dbReference type="EMBL" id="WFLM01000001">
    <property type="protein sequence ID" value="KAB8040373.1"/>
    <property type="molecule type" value="Genomic_DNA"/>
</dbReference>
<dbReference type="Proteomes" id="UP000437748">
    <property type="component" value="Unassembled WGS sequence"/>
</dbReference>
<dbReference type="InterPro" id="IPR004839">
    <property type="entry name" value="Aminotransferase_I/II_large"/>
</dbReference>
<dbReference type="CDD" id="cd00609">
    <property type="entry name" value="AAT_like"/>
    <property type="match status" value="1"/>
</dbReference>
<dbReference type="GO" id="GO:0030170">
    <property type="term" value="F:pyridoxal phosphate binding"/>
    <property type="evidence" value="ECO:0007669"/>
    <property type="project" value="InterPro"/>
</dbReference>
<keyword evidence="3" id="KW-1185">Reference proteome</keyword>
<keyword evidence="2" id="KW-0032">Aminotransferase</keyword>
<dbReference type="SUPFAM" id="SSF53383">
    <property type="entry name" value="PLP-dependent transferases"/>
    <property type="match status" value="1"/>
</dbReference>
<feature type="domain" description="Aminotransferase class I/classII large" evidence="1">
    <location>
        <begin position="55"/>
        <end position="353"/>
    </location>
</feature>
<dbReference type="Gene3D" id="3.40.640.10">
    <property type="entry name" value="Type I PLP-dependent aspartate aminotransferase-like (Major domain)"/>
    <property type="match status" value="1"/>
</dbReference>
<dbReference type="PANTHER" id="PTHR43510:SF1">
    <property type="entry name" value="AMINOTRANSFERASE FUNCTION, HYPOTHETICAL (EUROFUNG)"/>
    <property type="match status" value="1"/>
</dbReference>
<gene>
    <name evidence="2" type="ORF">GCL60_00210</name>
</gene>
<sequence>MKLPIFKLEDYLSEREFFCDIMFSGSDMESFLMQDIIKLANPDVLNIWNNLKLEYTLPLGNPLLLEELNKKYKLNSAFENICTFTGAEEAIYAALNTIIDKNDHVIVLTPCYQSLRDIPKQLCEISELKIKFENGKSFFDLSEVSSLIKSNTKLIIINFPHNPTGALISINELNSLIELSRKHGIYIFSDEVYRGLEHNKEDKLPYVASIYEKGISLGVMSKSYGMPGLRIGWLAMQDKKTLKNISNMKHYLSICNSAPSEILSLIALQNEDDINSRNLNILNKNLILLKHFFQEHKRIFEWFEPKGGCIAFPKLKLDLPIYDFCEKLRLKEGVVLLPGNIFDNNENHFRVGYGRLNMSEALIRLKRFLHSENLV</sequence>
<organism evidence="2 3">
    <name type="scientific">Silvanigrella paludirubra</name>
    <dbReference type="NCBI Taxonomy" id="2499159"/>
    <lineage>
        <taxon>Bacteria</taxon>
        <taxon>Pseudomonadati</taxon>
        <taxon>Bdellovibrionota</taxon>
        <taxon>Oligoflexia</taxon>
        <taxon>Silvanigrellales</taxon>
        <taxon>Silvanigrellaceae</taxon>
        <taxon>Silvanigrella</taxon>
    </lineage>
</organism>
<dbReference type="InterPro" id="IPR015422">
    <property type="entry name" value="PyrdxlP-dep_Trfase_small"/>
</dbReference>
<dbReference type="AlphaFoldDB" id="A0A6N6VV75"/>
<accession>A0A6N6VV75</accession>
<evidence type="ECO:0000259" key="1">
    <source>
        <dbReference type="Pfam" id="PF00155"/>
    </source>
</evidence>
<dbReference type="InterPro" id="IPR015421">
    <property type="entry name" value="PyrdxlP-dep_Trfase_major"/>
</dbReference>
<dbReference type="InterPro" id="IPR015424">
    <property type="entry name" value="PyrdxlP-dep_Trfase"/>
</dbReference>
<name>A0A6N6VV75_9BACT</name>
<dbReference type="Gene3D" id="3.90.1150.10">
    <property type="entry name" value="Aspartate Aminotransferase, domain 1"/>
    <property type="match status" value="1"/>
</dbReference>
<dbReference type="PANTHER" id="PTHR43510">
    <property type="entry name" value="AMINOTRANSFERASE FUNCTION, HYPOTHETICAL (EUROFUNG)"/>
    <property type="match status" value="1"/>
</dbReference>
<evidence type="ECO:0000313" key="2">
    <source>
        <dbReference type="EMBL" id="KAB8040373.1"/>
    </source>
</evidence>
<dbReference type="RefSeq" id="WP_153417887.1">
    <property type="nucleotide sequence ID" value="NZ_WFLM01000001.1"/>
</dbReference>
<evidence type="ECO:0000313" key="3">
    <source>
        <dbReference type="Proteomes" id="UP000437748"/>
    </source>
</evidence>
<reference evidence="2 3" key="1">
    <citation type="submission" date="2019-10" db="EMBL/GenBank/DDBJ databases">
        <title>New species of Slilvanegrellaceae.</title>
        <authorList>
            <person name="Pitt A."/>
            <person name="Hahn M.W."/>
        </authorList>
    </citation>
    <scope>NUCLEOTIDE SEQUENCE [LARGE SCALE GENOMIC DNA]</scope>
    <source>
        <strain evidence="2 3">SP-Ram-0.45-NSY-1</strain>
    </source>
</reference>
<protein>
    <submittedName>
        <fullName evidence="2">Aminotransferase class I/II-fold pyridoxal phosphate-dependent enzyme</fullName>
    </submittedName>
</protein>
<dbReference type="GO" id="GO:0008483">
    <property type="term" value="F:transaminase activity"/>
    <property type="evidence" value="ECO:0007669"/>
    <property type="project" value="UniProtKB-KW"/>
</dbReference>
<proteinExistence type="predicted"/>
<dbReference type="OrthoDB" id="9804474at2"/>